<evidence type="ECO:0000256" key="7">
    <source>
        <dbReference type="ARBA" id="ARBA00022840"/>
    </source>
</evidence>
<dbReference type="InterPro" id="IPR036188">
    <property type="entry name" value="FAD/NAD-bd_sf"/>
</dbReference>
<keyword evidence="3" id="KW-0808">Transferase</keyword>
<evidence type="ECO:0000313" key="13">
    <source>
        <dbReference type="EMBL" id="PZX16332.1"/>
    </source>
</evidence>
<keyword evidence="9" id="KW-0711">Selenium</keyword>
<dbReference type="GO" id="GO:0005524">
    <property type="term" value="F:ATP binding"/>
    <property type="evidence" value="ECO:0007669"/>
    <property type="project" value="UniProtKB-KW"/>
</dbReference>
<evidence type="ECO:0000259" key="12">
    <source>
        <dbReference type="Pfam" id="PF07992"/>
    </source>
</evidence>
<dbReference type="InterPro" id="IPR010918">
    <property type="entry name" value="PurM-like_C_dom"/>
</dbReference>
<keyword evidence="4" id="KW-0547">Nucleotide-binding</keyword>
<evidence type="ECO:0000259" key="11">
    <source>
        <dbReference type="Pfam" id="PF02769"/>
    </source>
</evidence>
<keyword evidence="7" id="KW-0067">ATP-binding</keyword>
<dbReference type="InterPro" id="IPR051169">
    <property type="entry name" value="NADH-Q_oxidoreductase"/>
</dbReference>
<protein>
    <submittedName>
        <fullName evidence="13">Selenophosphate synthase</fullName>
    </submittedName>
</protein>
<dbReference type="Pfam" id="PF07992">
    <property type="entry name" value="Pyr_redox_2"/>
    <property type="match status" value="1"/>
</dbReference>
<feature type="domain" description="PurM-like C-terminal" evidence="11">
    <location>
        <begin position="547"/>
        <end position="713"/>
    </location>
</feature>
<keyword evidence="6" id="KW-0274">FAD</keyword>
<dbReference type="InterPro" id="IPR004536">
    <property type="entry name" value="SPS/SelD"/>
</dbReference>
<gene>
    <name evidence="13" type="ORF">LX81_02184</name>
</gene>
<feature type="domain" description="FAD/NAD(P)-binding" evidence="12">
    <location>
        <begin position="10"/>
        <end position="301"/>
    </location>
</feature>
<keyword evidence="8" id="KW-0560">Oxidoreductase</keyword>
<evidence type="ECO:0000256" key="1">
    <source>
        <dbReference type="ARBA" id="ARBA00001974"/>
    </source>
</evidence>
<dbReference type="PANTHER" id="PTHR42913:SF9">
    <property type="entry name" value="SLR1591 PROTEIN"/>
    <property type="match status" value="1"/>
</dbReference>
<dbReference type="Gene3D" id="3.50.50.100">
    <property type="match status" value="1"/>
</dbReference>
<keyword evidence="5" id="KW-0418">Kinase</keyword>
<comment type="cofactor">
    <cofactor evidence="1">
        <name>FAD</name>
        <dbReference type="ChEBI" id="CHEBI:57692"/>
    </cofactor>
</comment>
<evidence type="ECO:0000256" key="4">
    <source>
        <dbReference type="ARBA" id="ARBA00022741"/>
    </source>
</evidence>
<dbReference type="AlphaFoldDB" id="A0A2W7NYR6"/>
<dbReference type="RefSeq" id="WP_111537319.1">
    <property type="nucleotide sequence ID" value="NZ_QKZL01000007.1"/>
</dbReference>
<evidence type="ECO:0000256" key="2">
    <source>
        <dbReference type="ARBA" id="ARBA00022630"/>
    </source>
</evidence>
<dbReference type="InterPro" id="IPR023753">
    <property type="entry name" value="FAD/NAD-binding_dom"/>
</dbReference>
<dbReference type="NCBIfam" id="TIGR00476">
    <property type="entry name" value="selD"/>
    <property type="match status" value="1"/>
</dbReference>
<evidence type="ECO:0000313" key="14">
    <source>
        <dbReference type="Proteomes" id="UP000248916"/>
    </source>
</evidence>
<evidence type="ECO:0000256" key="3">
    <source>
        <dbReference type="ARBA" id="ARBA00022679"/>
    </source>
</evidence>
<organism evidence="13 14">
    <name type="scientific">Palleronia aestuarii</name>
    <dbReference type="NCBI Taxonomy" id="568105"/>
    <lineage>
        <taxon>Bacteria</taxon>
        <taxon>Pseudomonadati</taxon>
        <taxon>Pseudomonadota</taxon>
        <taxon>Alphaproteobacteria</taxon>
        <taxon>Rhodobacterales</taxon>
        <taxon>Roseobacteraceae</taxon>
        <taxon>Palleronia</taxon>
    </lineage>
</organism>
<dbReference type="OrthoDB" id="9767928at2"/>
<feature type="domain" description="PurM-like N-terminal" evidence="10">
    <location>
        <begin position="427"/>
        <end position="535"/>
    </location>
</feature>
<dbReference type="GO" id="GO:0003955">
    <property type="term" value="F:NAD(P)H dehydrogenase (quinone) activity"/>
    <property type="evidence" value="ECO:0007669"/>
    <property type="project" value="TreeGrafter"/>
</dbReference>
<proteinExistence type="predicted"/>
<dbReference type="Gene3D" id="3.30.1330.10">
    <property type="entry name" value="PurM-like, N-terminal domain"/>
    <property type="match status" value="1"/>
</dbReference>
<dbReference type="Pfam" id="PF00586">
    <property type="entry name" value="AIRS"/>
    <property type="match status" value="1"/>
</dbReference>
<dbReference type="PANTHER" id="PTHR42913">
    <property type="entry name" value="APOPTOSIS-INDUCING FACTOR 1"/>
    <property type="match status" value="1"/>
</dbReference>
<dbReference type="Proteomes" id="UP000248916">
    <property type="component" value="Unassembled WGS sequence"/>
</dbReference>
<dbReference type="SUPFAM" id="SSF51905">
    <property type="entry name" value="FAD/NAD(P)-binding domain"/>
    <property type="match status" value="2"/>
</dbReference>
<accession>A0A2W7NYR6</accession>
<dbReference type="InterPro" id="IPR017584">
    <property type="entry name" value="Pyridine_nucleo_diS_OxRdtase_N"/>
</dbReference>
<name>A0A2W7NYR6_9RHOB</name>
<evidence type="ECO:0000256" key="6">
    <source>
        <dbReference type="ARBA" id="ARBA00022827"/>
    </source>
</evidence>
<dbReference type="SUPFAM" id="SSF56042">
    <property type="entry name" value="PurM C-terminal domain-like"/>
    <property type="match status" value="1"/>
</dbReference>
<evidence type="ECO:0000256" key="5">
    <source>
        <dbReference type="ARBA" id="ARBA00022777"/>
    </source>
</evidence>
<dbReference type="InterPro" id="IPR036676">
    <property type="entry name" value="PurM-like_C_sf"/>
</dbReference>
<sequence length="719" mass="74647">MRDPLPLSRDLVLVGGGHAHALVLKSWGMKPLPGVRLTLVNPGPTAPYTGMLPGFVAGHYTRDDLEIDLVRLARFAGARIVLGRAVGLDRAAGEIAIEDDILGMRHIGYDVASLDIGIHSEMPDLPGFAEHAVPAKPLARFAERWAARREAGETGPMAVIGGGVGGVELALAMAFATGGRVTLIDGGRILSGVGPAARTELLRALDRHGVERVEGAEVVAITGDGVTLADGREIAATFVTGAAGARPHDWLRKTGLDLHEGFVRIDRHLRSIGDPAIFAAGDCAHMDFAPRPKAGVFAVRQAPVLAENLRAALSGGRLRSYRPQRDYLKLVATGEKSAVADKWGLRLSGPWLWRWKDRVDAKFMAKLRDLEPMAPPPLPRRHAEGLATLTAQTPCGGCAAKVGRATLGAALAALPGAARDDVELGAGDDAAILRIGGARQVLTVDQLTGVTEDPALLARIAAHHAMGDCLAMGAVPQAALSLLTLPRASPRIEARMLAEISAAAGAVFVDAGAAVVGGHSATGPALAIGYTVTGLLEAEPRALGAARAGDVLLLTRPLGTGILLAAEMALAARGPDVAAAWRQMAAPQAPLLKALAPAHAITDVTGFGLAGHLMGLLDASVLAADLDLGALPLLDGVAALLDRGVRSSLHASNRAALDRMRMPEDTRSEILFDPQTAGGLLACLPEGEAEAVLRALRAAGGRAWRIGRLTEGPPEIRVA</sequence>
<keyword evidence="2" id="KW-0285">Flavoprotein</keyword>
<dbReference type="InterPro" id="IPR036921">
    <property type="entry name" value="PurM-like_N_sf"/>
</dbReference>
<dbReference type="EMBL" id="QKZL01000007">
    <property type="protein sequence ID" value="PZX16332.1"/>
    <property type="molecule type" value="Genomic_DNA"/>
</dbReference>
<keyword evidence="14" id="KW-1185">Reference proteome</keyword>
<comment type="caution">
    <text evidence="13">The sequence shown here is derived from an EMBL/GenBank/DDBJ whole genome shotgun (WGS) entry which is preliminary data.</text>
</comment>
<dbReference type="Gene3D" id="3.90.650.10">
    <property type="entry name" value="PurM-like C-terminal domain"/>
    <property type="match status" value="1"/>
</dbReference>
<dbReference type="InterPro" id="IPR016188">
    <property type="entry name" value="PurM-like_N"/>
</dbReference>
<reference evidence="13 14" key="1">
    <citation type="submission" date="2018-06" db="EMBL/GenBank/DDBJ databases">
        <title>Genomic Encyclopedia of Archaeal and Bacterial Type Strains, Phase II (KMG-II): from individual species to whole genera.</title>
        <authorList>
            <person name="Goeker M."/>
        </authorList>
    </citation>
    <scope>NUCLEOTIDE SEQUENCE [LARGE SCALE GENOMIC DNA]</scope>
    <source>
        <strain evidence="13 14">DSM 22009</strain>
    </source>
</reference>
<evidence type="ECO:0000259" key="10">
    <source>
        <dbReference type="Pfam" id="PF00586"/>
    </source>
</evidence>
<evidence type="ECO:0000256" key="9">
    <source>
        <dbReference type="ARBA" id="ARBA00023266"/>
    </source>
</evidence>
<evidence type="ECO:0000256" key="8">
    <source>
        <dbReference type="ARBA" id="ARBA00023002"/>
    </source>
</evidence>
<dbReference type="NCBIfam" id="TIGR03169">
    <property type="entry name" value="Nterm_to_SelD"/>
    <property type="match status" value="1"/>
</dbReference>
<dbReference type="GO" id="GO:0019646">
    <property type="term" value="P:aerobic electron transport chain"/>
    <property type="evidence" value="ECO:0007669"/>
    <property type="project" value="TreeGrafter"/>
</dbReference>
<dbReference type="SUPFAM" id="SSF55326">
    <property type="entry name" value="PurM N-terminal domain-like"/>
    <property type="match status" value="1"/>
</dbReference>
<dbReference type="GO" id="GO:0016301">
    <property type="term" value="F:kinase activity"/>
    <property type="evidence" value="ECO:0007669"/>
    <property type="project" value="UniProtKB-KW"/>
</dbReference>
<dbReference type="Pfam" id="PF02769">
    <property type="entry name" value="AIRS_C"/>
    <property type="match status" value="1"/>
</dbReference>